<dbReference type="InterPro" id="IPR043502">
    <property type="entry name" value="DNA/RNA_pol_sf"/>
</dbReference>
<evidence type="ECO:0000313" key="2">
    <source>
        <dbReference type="EMBL" id="OKO92884.1"/>
    </source>
</evidence>
<dbReference type="EMBL" id="MNBE01000738">
    <property type="protein sequence ID" value="OKO92884.1"/>
    <property type="molecule type" value="Genomic_DNA"/>
</dbReference>
<proteinExistence type="predicted"/>
<dbReference type="PANTHER" id="PTHR33050">
    <property type="entry name" value="REVERSE TRANSCRIPTASE DOMAIN-CONTAINING PROTEIN"/>
    <property type="match status" value="1"/>
</dbReference>
<gene>
    <name evidence="2" type="ORF">PENSUB_12565</name>
</gene>
<protein>
    <recommendedName>
        <fullName evidence="1">Reverse transcriptase domain-containing protein</fullName>
    </recommendedName>
</protein>
<dbReference type="InterPro" id="IPR000477">
    <property type="entry name" value="RT_dom"/>
</dbReference>
<organism evidence="2 3">
    <name type="scientific">Penicillium subrubescens</name>
    <dbReference type="NCBI Taxonomy" id="1316194"/>
    <lineage>
        <taxon>Eukaryota</taxon>
        <taxon>Fungi</taxon>
        <taxon>Dikarya</taxon>
        <taxon>Ascomycota</taxon>
        <taxon>Pezizomycotina</taxon>
        <taxon>Eurotiomycetes</taxon>
        <taxon>Eurotiomycetidae</taxon>
        <taxon>Eurotiales</taxon>
        <taxon>Aspergillaceae</taxon>
        <taxon>Penicillium</taxon>
    </lineage>
</organism>
<dbReference type="Gene3D" id="3.30.70.270">
    <property type="match status" value="1"/>
</dbReference>
<dbReference type="SUPFAM" id="SSF56672">
    <property type="entry name" value="DNA/RNA polymerases"/>
    <property type="match status" value="1"/>
</dbReference>
<name>A0A1Q5SY17_9EURO</name>
<comment type="caution">
    <text evidence="2">The sequence shown here is derived from an EMBL/GenBank/DDBJ whole genome shotgun (WGS) entry which is preliminary data.</text>
</comment>
<evidence type="ECO:0000313" key="3">
    <source>
        <dbReference type="Proteomes" id="UP000186955"/>
    </source>
</evidence>
<dbReference type="STRING" id="1316194.A0A1Q5SY17"/>
<dbReference type="Gene3D" id="3.10.10.10">
    <property type="entry name" value="HIV Type 1 Reverse Transcriptase, subunit A, domain 1"/>
    <property type="match status" value="1"/>
</dbReference>
<dbReference type="PROSITE" id="PS50878">
    <property type="entry name" value="RT_POL"/>
    <property type="match status" value="1"/>
</dbReference>
<sequence>MTFSQSSSVTPAPLDSAWPPAHIWETMGAADRASWLGQIQRDRARRLELDVAETDLRRRRPRVDLQEDDILEENREPPPEVKPLIDIFPGVSAALLTRVFERKLKATELIRFKEKSVTELDQEDRVFKMTESGGTVGFKKAAASLKDWGPNPQTWTTCFLAYLAVVGYLFGEKHPKAVPNLLMFMRQILDFAQTYQCVTDSVAFNPLSLGLTPQGQPARPNTTVQYPVFNPELPRLQSSPSPLYTKGWSNLLRHYPGDLGSTIAGILTYGVQVGYTGKKQSRYSSNHHIYEPGMITAKLAEDLNLGRVRLASGPSFVSPLGLVPKHDGGWRRIHDLSWPPGQGLNQGIPDSWSAIEYMTIDDVYKQVIQAGLGCIIIKRDIKDAFRIVPVAEDNQHLLAFQWNDSTYVECCLPFGLATAPFLFNLFAEALHWILQCLLPAFYINHYLDDFIAIARSPPASDPTGPFDKVYNEVTDYLRIPRNTKKDQQGTCVTVLGIQIDSIAMEARLPPEKLCRATLDAAAALNAASLSLKQTERLTGLLAFCSRVVRLGRTRLQSLYTFQAAFPHGSSARRRIPYEVRDDLEWWRNSLSLFNGVLLIDPCRRSITHLYTDASNTGQGLFFFSSKSTLDCWLAHCHQLHPSNAATLALAQDAHAHINTNEVDAILQGFLLFSHHWLHHTLVIHTDSSTAHTGLKKGFLHGPPNAPLKSLLILAAARDIHIVPHWLPSGENKLADALSRNNLEDIANICPHWQDLSVLNRPRGSLHELLSSIQAT</sequence>
<accession>A0A1Q5SY17</accession>
<dbReference type="InterPro" id="IPR043128">
    <property type="entry name" value="Rev_trsase/Diguanyl_cyclase"/>
</dbReference>
<dbReference type="PANTHER" id="PTHR33050:SF7">
    <property type="entry name" value="RIBONUCLEASE H"/>
    <property type="match status" value="1"/>
</dbReference>
<reference evidence="2 3" key="1">
    <citation type="submission" date="2016-10" db="EMBL/GenBank/DDBJ databases">
        <title>Genome sequence of the ascomycete fungus Penicillium subrubescens.</title>
        <authorList>
            <person name="De Vries R.P."/>
            <person name="Peng M."/>
            <person name="Dilokpimol A."/>
            <person name="Hilden K."/>
            <person name="Makela M.R."/>
            <person name="Grigoriev I."/>
            <person name="Riley R."/>
            <person name="Granchi Z."/>
        </authorList>
    </citation>
    <scope>NUCLEOTIDE SEQUENCE [LARGE SCALE GENOMIC DNA]</scope>
    <source>
        <strain evidence="2 3">CBS 132785</strain>
    </source>
</reference>
<keyword evidence="3" id="KW-1185">Reference proteome</keyword>
<evidence type="ECO:0000259" key="1">
    <source>
        <dbReference type="PROSITE" id="PS50878"/>
    </source>
</evidence>
<feature type="domain" description="Reverse transcriptase" evidence="1">
    <location>
        <begin position="304"/>
        <end position="499"/>
    </location>
</feature>
<dbReference type="Pfam" id="PF00078">
    <property type="entry name" value="RVT_1"/>
    <property type="match status" value="1"/>
</dbReference>
<dbReference type="InterPro" id="IPR052055">
    <property type="entry name" value="Hepadnavirus_pol/RT"/>
</dbReference>
<dbReference type="AlphaFoldDB" id="A0A1Q5SY17"/>
<dbReference type="Proteomes" id="UP000186955">
    <property type="component" value="Unassembled WGS sequence"/>
</dbReference>